<dbReference type="InterPro" id="IPR008928">
    <property type="entry name" value="6-hairpin_glycosidase_sf"/>
</dbReference>
<keyword evidence="8 14" id="KW-1133">Transmembrane helix</keyword>
<evidence type="ECO:0000256" key="12">
    <source>
        <dbReference type="ARBA" id="ARBA00023136"/>
    </source>
</evidence>
<evidence type="ECO:0000256" key="14">
    <source>
        <dbReference type="RuleBase" id="RU369107"/>
    </source>
</evidence>
<accession>A0A8F2W337</accession>
<keyword evidence="14" id="KW-0326">Glycosidase</keyword>
<dbReference type="InterPro" id="IPR012341">
    <property type="entry name" value="6hp_glycosidase-like_sf"/>
</dbReference>
<comment type="pathway">
    <text evidence="14">Glycan metabolism; N-glycan degradation.</text>
</comment>
<dbReference type="EC" id="3.2.1.106" evidence="14"/>
<dbReference type="InterPro" id="IPR010989">
    <property type="entry name" value="SNARE"/>
</dbReference>
<comment type="cofactor">
    <cofactor evidence="13">
        <name>[2Fe-2S] cluster</name>
        <dbReference type="ChEBI" id="CHEBI:190135"/>
    </cofactor>
</comment>
<dbReference type="PROSITE" id="PS00814">
    <property type="entry name" value="ADX"/>
    <property type="match status" value="1"/>
</dbReference>
<dbReference type="Gene3D" id="1.50.10.10">
    <property type="match status" value="2"/>
</dbReference>
<feature type="region of interest" description="Disordered" evidence="15">
    <location>
        <begin position="1149"/>
        <end position="1175"/>
    </location>
</feature>
<evidence type="ECO:0000256" key="5">
    <source>
        <dbReference type="ARBA" id="ARBA00022714"/>
    </source>
</evidence>
<dbReference type="GO" id="GO:0140647">
    <property type="term" value="P:P450-containing electron transport chain"/>
    <property type="evidence" value="ECO:0007669"/>
    <property type="project" value="InterPro"/>
</dbReference>
<comment type="catalytic activity">
    <reaction evidence="14">
        <text>N(4)-(alpha-D-Glc-(1-&gt;2)-alpha-D-Glc-(1-&gt;3)-alpha-D-Glc-(1-&gt;3)-alpha-D-Man-(1-&gt;2)-alpha-D-Man-(1-&gt;2)-alpha-D-Man-(1-&gt;3)-[alpha-D-Man-(1-&gt;2)-alpha-D-Man-(1-&gt;3)-[alpha-D-Man-(1-&gt;2)-alpha-D-Man-(1-&gt;6)]-alpha-D-Man-(1-&gt;6)]-beta-D-Man-(1-&gt;4)-beta-D-GlcNAc-(1-&gt;4)-beta-D-GlcNAc)-L-asparaginyl-[protein] + H2O = N(4)-(alpha-D-Glc-(1-&gt;3)-alpha-D-Glc-(1-&gt;3)-alpha-D-Man-(1-&gt;2)-alpha-D-Man-(1-&gt;2)-alpha-D-Man-(1-&gt;3)-[alpha-D-Man-(1-&gt;2)-alpha-D-Man-(1-&gt;3)-[alpha-D-Man-(1-&gt;2)-alpha-D-Man-(1-&gt;6)]-alpha-D-Man-(1-&gt;6)]-beta-D-Man-(1-&gt;4)-beta-D-GlcNAc-(1-&gt;4)-beta-D-GlcNAc)-L-asparaginyl-[protein] + beta-D-glucose</text>
        <dbReference type="Rhea" id="RHEA:55988"/>
        <dbReference type="Rhea" id="RHEA-COMP:12806"/>
        <dbReference type="Rhea" id="RHEA-COMP:14355"/>
        <dbReference type="ChEBI" id="CHEBI:15377"/>
        <dbReference type="ChEBI" id="CHEBI:15903"/>
        <dbReference type="ChEBI" id="CHEBI:59082"/>
        <dbReference type="ChEBI" id="CHEBI:132537"/>
        <dbReference type="EC" id="3.2.1.106"/>
    </reaction>
</comment>
<dbReference type="InterPro" id="IPR018298">
    <property type="entry name" value="Adrenodoxin_Fe-S_BS"/>
</dbReference>
<keyword evidence="6" id="KW-0479">Metal-binding</keyword>
<dbReference type="Proteomes" id="UP000825438">
    <property type="component" value="Chromosome III"/>
</dbReference>
<dbReference type="InterPro" id="IPR004888">
    <property type="entry name" value="Glycoside_hydrolase_63"/>
</dbReference>
<keyword evidence="14" id="KW-0378">Hydrolase</keyword>
<dbReference type="PANTHER" id="PTHR10412">
    <property type="entry name" value="MANNOSYL-OLIGOSACCHARIDE GLUCOSIDASE"/>
    <property type="match status" value="1"/>
</dbReference>
<evidence type="ECO:0000256" key="2">
    <source>
        <dbReference type="ARBA" id="ARBA00006108"/>
    </source>
</evidence>
<dbReference type="PROSITE" id="PS51085">
    <property type="entry name" value="2FE2S_FER_2"/>
    <property type="match status" value="1"/>
</dbReference>
<organism evidence="17">
    <name type="scientific">Candidozyma auris</name>
    <name type="common">Yeast</name>
    <name type="synonym">Candida auris</name>
    <dbReference type="NCBI Taxonomy" id="498019"/>
    <lineage>
        <taxon>Eukaryota</taxon>
        <taxon>Fungi</taxon>
        <taxon>Dikarya</taxon>
        <taxon>Ascomycota</taxon>
        <taxon>Saccharomycotina</taxon>
        <taxon>Pichiomycetes</taxon>
        <taxon>Metschnikowiaceae</taxon>
        <taxon>Candidozyma</taxon>
    </lineage>
</organism>
<keyword evidence="14" id="KW-0325">Glycoprotein</keyword>
<dbReference type="InterPro" id="IPR036010">
    <property type="entry name" value="2Fe-2S_ferredoxin-like_sf"/>
</dbReference>
<dbReference type="CDD" id="cd00207">
    <property type="entry name" value="fer2"/>
    <property type="match status" value="1"/>
</dbReference>
<protein>
    <recommendedName>
        <fullName evidence="14">Mannosyl-oligosaccharide glucosidase</fullName>
        <ecNumber evidence="14">3.2.1.106</ecNumber>
    </recommendedName>
    <alternativeName>
        <fullName evidence="14">Glucosidase I</fullName>
    </alternativeName>
</protein>
<dbReference type="InterPro" id="IPR038407">
    <property type="entry name" value="v-SNARE_N_sf"/>
</dbReference>
<dbReference type="Gene3D" id="3.10.20.30">
    <property type="match status" value="1"/>
</dbReference>
<dbReference type="InterPro" id="IPR001055">
    <property type="entry name" value="Adrenodoxin-like"/>
</dbReference>
<dbReference type="InterPro" id="IPR012675">
    <property type="entry name" value="Beta-grasp_dom_sf"/>
</dbReference>
<evidence type="ECO:0000313" key="17">
    <source>
        <dbReference type="EMBL" id="QWW23957.1"/>
    </source>
</evidence>
<dbReference type="GO" id="GO:0009311">
    <property type="term" value="P:oligosaccharide metabolic process"/>
    <property type="evidence" value="ECO:0007669"/>
    <property type="project" value="UniProtKB-UniRule"/>
</dbReference>
<dbReference type="SUPFAM" id="SSF47661">
    <property type="entry name" value="t-snare proteins"/>
    <property type="match status" value="1"/>
</dbReference>
<dbReference type="GO" id="GO:0004573">
    <property type="term" value="F:Glc3Man9GlcNAc2 oligosaccharide glucosidase activity"/>
    <property type="evidence" value="ECO:0007669"/>
    <property type="project" value="UniProtKB-UniRule"/>
</dbReference>
<reference evidence="17" key="1">
    <citation type="submission" date="2021-06" db="EMBL/GenBank/DDBJ databases">
        <title>Candida auris outbreak in lebanese hospital.</title>
        <authorList>
            <person name="Finianos M."/>
        </authorList>
    </citation>
    <scope>NUCLEOTIDE SEQUENCE</scope>
    <source>
        <strain evidence="17">CA7LBN</strain>
    </source>
</reference>
<evidence type="ECO:0000256" key="6">
    <source>
        <dbReference type="ARBA" id="ARBA00022723"/>
    </source>
</evidence>
<keyword evidence="7" id="KW-0653">Protein transport</keyword>
<evidence type="ECO:0000259" key="16">
    <source>
        <dbReference type="PROSITE" id="PS51085"/>
    </source>
</evidence>
<dbReference type="Pfam" id="PF05008">
    <property type="entry name" value="V-SNARE"/>
    <property type="match status" value="1"/>
</dbReference>
<sequence length="1417" mass="162456">MADVLGSLTAEERRLYENKKRIKYHKRWGTYLSEREWATVREDYSASGSAWDDFSFDTSRSRTYRWGEDGLCGFCDTRQLACLSLALWNEKDDILKEKLFGVTNSQGNHGEDVKELYWYLDNTPTHSYSKMLYKYPHAKFPYQQLVEENGKRSRLEHEYEITDTGIFDEGRYFDVVYESAKGDTDPEELYFRITAYNRGPDAAPLHLLPHLVLRNYWAWGTEESGYGKPSLRKIDNYTIELEHPKFGKRYLVFAPAPGLTENSPDVEPQLLFTENETNNERLYNSPNRAKFVKDAFHDYVVHNDEEAVNPENVGTKACAKFSFNENGGVPAGDYVTIRYRLTKSRGEIDEVEFDNVFERRQDEADAFYWKVSPLPITDDLRQVQRQAFAGLLWTKQFYHFVHNYWSSGDPSQPPPPENRANGRNQEWKHLYIDDILSLPDKWEYPFFAAWDLAFHCIPFAMIDPEFSKKQLELLTREWYMHPNGQLPAYEWNFSDVNPPVHAWATYRVFKIERKMYGTEDLDFLEGVFQKLLLNFTWWVNRKDSNGNNLFEGGFLGLDNIGVFNRSEPLPTGGTLQQSDSTGWMAFYCLQMLNIALELAKSRPVYESIASKFFEHFLLIADAMSYRGATQGDSHATEQSLWDDNDKFYYDAIHFDDHTLSLPVRSLVGLIPLYASLTLEPELLKRFPSFKKRLDWFVENRRAIAERNIASMTHRGVGERLLLSLVNKDRLVAILERMLDEDEFLSEFGIRSLSKYHEKHPYELDVHGQKYVVQYLPGESDSGMFGGNSNWRGPIWFPVNFLLVESLQRFYLYYGSELKVECPKGSGEYLNLAQCAQEIQHRLMHLFLPDKDGNRACNGGNELMDKDPHFNEYVPFFEYFDGDTGRGLGASHQCGWTAVVAKWIHDNGATCRVPKTPRTPANERRTSIHSFDSEENKEHTSDDLIEKFAPKAGPFPSRLVRRRSGKSLLNMTINSLDFGDDEEAKDVPTLDSGLKNVTAELDEYGLTPSVSRSSVDSRFDDTLVNQIKAAFNKYKNRTDEEEGEDPMSDLFETYESDFQLALQEAKAKIASAQSNGFSSRKDALQAIEHATDEALEILDQMNLEIQSMPANQRSSYNAKVRQYRNEVDANKQKLKELLDEEDRQQLFGSRYTDNEEEGSQRKQLLSNNASLERSSERLRESQRVALETEGIGGNILNDLRAQREQITNARNTLSSADNYVDRSVQTLKSMSRRLVANKFISYAIIAVLIILIFLVLASKFSTTLRGALVPRIAPRVPLPRFALARPLSSSLPRLHGHIHKPNPGEELHVTFITKDGSQQTFEVAEGDNLLDIAQAYGLDMEGACGGSCACSTCHVIVDPDFYDEIPEPDDDENDMLDLAFGLTETSRLGCQVKMTKELDGLRVALPAMTRNLQSKDFN</sequence>
<dbReference type="GO" id="GO:0005789">
    <property type="term" value="C:endoplasmic reticulum membrane"/>
    <property type="evidence" value="ECO:0007669"/>
    <property type="project" value="UniProtKB-SubCell"/>
</dbReference>
<feature type="domain" description="2Fe-2S ferredoxin-type" evidence="16">
    <location>
        <begin position="1306"/>
        <end position="1408"/>
    </location>
</feature>
<dbReference type="Pfam" id="PF22422">
    <property type="entry name" value="MGH1-like_GH"/>
    <property type="match status" value="2"/>
</dbReference>
<feature type="region of interest" description="Disordered" evidence="15">
    <location>
        <begin position="913"/>
        <end position="940"/>
    </location>
</feature>
<keyword evidence="5" id="KW-0001">2Fe-2S</keyword>
<evidence type="ECO:0000256" key="1">
    <source>
        <dbReference type="ARBA" id="ARBA00004211"/>
    </source>
</evidence>
<comment type="subcellular location">
    <subcellularLocation>
        <location evidence="14">Endoplasmic reticulum membrane</location>
        <topology evidence="14">Single-pass type II membrane protein</topology>
    </subcellularLocation>
    <subcellularLocation>
        <location evidence="1">Membrane</location>
        <topology evidence="1">Single-pass type IV membrane protein</topology>
    </subcellularLocation>
</comment>
<dbReference type="GO" id="GO:0051537">
    <property type="term" value="F:2 iron, 2 sulfur cluster binding"/>
    <property type="evidence" value="ECO:0007669"/>
    <property type="project" value="UniProtKB-KW"/>
</dbReference>
<evidence type="ECO:0000256" key="8">
    <source>
        <dbReference type="ARBA" id="ARBA00022989"/>
    </source>
</evidence>
<dbReference type="PANTHER" id="PTHR10412:SF10">
    <property type="entry name" value="GLYCOSYL HYDROLASE FAMILY 63 C-TERMINAL DOMAIN-CONTAINING PROTEIN"/>
    <property type="match status" value="1"/>
</dbReference>
<dbReference type="InterPro" id="IPR000727">
    <property type="entry name" value="T_SNARE_dom"/>
</dbReference>
<dbReference type="Gene3D" id="1.20.58.400">
    <property type="entry name" value="t-snare proteins"/>
    <property type="match status" value="1"/>
</dbReference>
<dbReference type="SUPFAM" id="SSF54292">
    <property type="entry name" value="2Fe-2S ferredoxin-like"/>
    <property type="match status" value="1"/>
</dbReference>
<dbReference type="InterPro" id="IPR001041">
    <property type="entry name" value="2Fe-2S_ferredoxin-type"/>
</dbReference>
<dbReference type="Pfam" id="PF00111">
    <property type="entry name" value="Fer2"/>
    <property type="match status" value="1"/>
</dbReference>
<keyword evidence="11" id="KW-0175">Coiled coil</keyword>
<evidence type="ECO:0000256" key="15">
    <source>
        <dbReference type="SAM" id="MobiDB-lite"/>
    </source>
</evidence>
<dbReference type="InterPro" id="IPR054491">
    <property type="entry name" value="MGH1-like_GH"/>
</dbReference>
<gene>
    <name evidence="17" type="ORF">CA7LBN_002791</name>
</gene>
<evidence type="ECO:0000256" key="3">
    <source>
        <dbReference type="ARBA" id="ARBA00022448"/>
    </source>
</evidence>
<keyword evidence="4 14" id="KW-0812">Transmembrane</keyword>
<dbReference type="GO" id="GO:0046872">
    <property type="term" value="F:metal ion binding"/>
    <property type="evidence" value="ECO:0007669"/>
    <property type="project" value="UniProtKB-KW"/>
</dbReference>
<dbReference type="FunFam" id="1.20.5.110:FF:000002">
    <property type="entry name" value="Vesicle transport through interaction with t-SNAREsB"/>
    <property type="match status" value="1"/>
</dbReference>
<keyword evidence="3" id="KW-0813">Transport</keyword>
<evidence type="ECO:0000256" key="13">
    <source>
        <dbReference type="ARBA" id="ARBA00034078"/>
    </source>
</evidence>
<dbReference type="SUPFAM" id="SSF58038">
    <property type="entry name" value="SNARE fusion complex"/>
    <property type="match status" value="1"/>
</dbReference>
<dbReference type="SUPFAM" id="SSF48208">
    <property type="entry name" value="Six-hairpin glycosidases"/>
    <property type="match status" value="1"/>
</dbReference>
<name>A0A8F2W337_CANAR</name>
<dbReference type="CDD" id="cd15862">
    <property type="entry name" value="SNARE_Vti1"/>
    <property type="match status" value="1"/>
</dbReference>
<feature type="compositionally biased region" description="Basic and acidic residues" evidence="15">
    <location>
        <begin position="920"/>
        <end position="940"/>
    </location>
</feature>
<dbReference type="GO" id="GO:0006487">
    <property type="term" value="P:protein N-linked glycosylation"/>
    <property type="evidence" value="ECO:0007669"/>
    <property type="project" value="UniProtKB-UniRule"/>
</dbReference>
<comment type="similarity">
    <text evidence="2">Belongs to the VTI1 family.</text>
</comment>
<feature type="transmembrane region" description="Helical" evidence="14">
    <location>
        <begin position="1238"/>
        <end position="1256"/>
    </location>
</feature>
<dbReference type="PRINTS" id="PR00355">
    <property type="entry name" value="ADRENODOXIN"/>
</dbReference>
<evidence type="ECO:0000256" key="11">
    <source>
        <dbReference type="ARBA" id="ARBA00023054"/>
    </source>
</evidence>
<keyword evidence="9" id="KW-0408">Iron</keyword>
<dbReference type="InterPro" id="IPR007705">
    <property type="entry name" value="Vesicle_trsprt_v-SNARE_N"/>
</dbReference>
<evidence type="ECO:0000256" key="7">
    <source>
        <dbReference type="ARBA" id="ARBA00022927"/>
    </source>
</evidence>
<keyword evidence="12 14" id="KW-0472">Membrane</keyword>
<evidence type="ECO:0000256" key="4">
    <source>
        <dbReference type="ARBA" id="ARBA00022692"/>
    </source>
</evidence>
<keyword evidence="14" id="KW-0256">Endoplasmic reticulum</keyword>
<dbReference type="Pfam" id="PF12352">
    <property type="entry name" value="V-SNARE_C"/>
    <property type="match status" value="1"/>
</dbReference>
<comment type="similarity">
    <text evidence="14">Belongs to the glycosyl hydrolase 63 family.</text>
</comment>
<dbReference type="GO" id="GO:0016192">
    <property type="term" value="P:vesicle-mediated transport"/>
    <property type="evidence" value="ECO:0007669"/>
    <property type="project" value="InterPro"/>
</dbReference>
<dbReference type="SMART" id="SM00397">
    <property type="entry name" value="t_SNARE"/>
    <property type="match status" value="1"/>
</dbReference>
<dbReference type="GO" id="GO:0006886">
    <property type="term" value="P:intracellular protein transport"/>
    <property type="evidence" value="ECO:0007669"/>
    <property type="project" value="InterPro"/>
</dbReference>
<evidence type="ECO:0000256" key="9">
    <source>
        <dbReference type="ARBA" id="ARBA00023004"/>
    </source>
</evidence>
<comment type="function">
    <text evidence="14">Cleaves the distal alpha 1,2-linked glucose residue from the Glc(3)Man(9)GlcNAc(2) oligosaccharide precursor.</text>
</comment>
<keyword evidence="10" id="KW-0411">Iron-sulfur</keyword>
<evidence type="ECO:0000256" key="10">
    <source>
        <dbReference type="ARBA" id="ARBA00023014"/>
    </source>
</evidence>
<proteinExistence type="inferred from homology"/>
<dbReference type="EMBL" id="CP076751">
    <property type="protein sequence ID" value="QWW23957.1"/>
    <property type="molecule type" value="Genomic_DNA"/>
</dbReference>
<dbReference type="Gene3D" id="1.20.5.110">
    <property type="match status" value="1"/>
</dbReference>